<evidence type="ECO:0000256" key="4">
    <source>
        <dbReference type="ARBA" id="ARBA00023157"/>
    </source>
</evidence>
<organism evidence="7 8">
    <name type="scientific">Nocardia rhamnosiphila</name>
    <dbReference type="NCBI Taxonomy" id="426716"/>
    <lineage>
        <taxon>Bacteria</taxon>
        <taxon>Bacillati</taxon>
        <taxon>Actinomycetota</taxon>
        <taxon>Actinomycetes</taxon>
        <taxon>Mycobacteriales</taxon>
        <taxon>Nocardiaceae</taxon>
        <taxon>Nocardia</taxon>
    </lineage>
</organism>
<dbReference type="Gene3D" id="3.40.50.1820">
    <property type="entry name" value="alpha/beta hydrolase"/>
    <property type="match status" value="1"/>
</dbReference>
<evidence type="ECO:0000313" key="7">
    <source>
        <dbReference type="EMBL" id="MEU1950809.1"/>
    </source>
</evidence>
<sequence length="492" mass="49016">MRPATPATAVSRMLLRMVLLVVAAVTATTTTVSAAPTDPNAVGARCPNLYVLGVQGGEESSPDAPTDSDSGALGRVFGPLLAAAGDTVERAYIPYGYDSHGTALPYEQATAAATDNLLTRASEVLNRCPNTKIAAAGYAQGAVAVSEFAHRIGRGDAAVPADRVAGMALLAHPGRAPGAPILPGRSGDTHPAAAPGTTGQAVAQISLHNPALIGGGVASGPVGDYGALTGRVADLCVPGDATCDTPVGGTLATTIANIAVRSDLRDPIAAISTISQALSATVFTTAVDVVNEDLTGTTLNTLSYAPQKTIGQRLAEASAPGAQLPGPHEALTALLKLGGVGLNAAITVARTVFTPATIAELATVGMANPWAAAAVLGAKLAGAVVQLVPPQTASRWANEAFDAITTNITDQSELYQVAGTTGYSDTVGRHGSYQTTTTADGASPLTAVANWFTALATDLAAAMPTPQAPAPTTTPPTSASSTPTAPGRSGGP</sequence>
<dbReference type="InterPro" id="IPR029058">
    <property type="entry name" value="AB_hydrolase_fold"/>
</dbReference>
<keyword evidence="2" id="KW-0719">Serine esterase</keyword>
<feature type="chain" id="PRO_5045768047" evidence="6">
    <location>
        <begin position="35"/>
        <end position="492"/>
    </location>
</feature>
<evidence type="ECO:0000256" key="2">
    <source>
        <dbReference type="ARBA" id="ARBA00022487"/>
    </source>
</evidence>
<dbReference type="PANTHER" id="PTHR33630:SF9">
    <property type="entry name" value="CUTINASE 4"/>
    <property type="match status" value="1"/>
</dbReference>
<dbReference type="SUPFAM" id="SSF53474">
    <property type="entry name" value="alpha/beta-Hydrolases"/>
    <property type="match status" value="1"/>
</dbReference>
<feature type="signal peptide" evidence="6">
    <location>
        <begin position="1"/>
        <end position="34"/>
    </location>
</feature>
<evidence type="ECO:0000313" key="8">
    <source>
        <dbReference type="Proteomes" id="UP001550628"/>
    </source>
</evidence>
<protein>
    <submittedName>
        <fullName evidence="7">Cutinase family protein</fullName>
    </submittedName>
</protein>
<dbReference type="InterPro" id="IPR000675">
    <property type="entry name" value="Cutinase/axe"/>
</dbReference>
<accession>A0ABV2WIU7</accession>
<evidence type="ECO:0000256" key="3">
    <source>
        <dbReference type="ARBA" id="ARBA00022801"/>
    </source>
</evidence>
<keyword evidence="4" id="KW-1015">Disulfide bond</keyword>
<comment type="caution">
    <text evidence="7">The sequence shown here is derived from an EMBL/GenBank/DDBJ whole genome shotgun (WGS) entry which is preliminary data.</text>
</comment>
<reference evidence="7 8" key="1">
    <citation type="submission" date="2024-06" db="EMBL/GenBank/DDBJ databases">
        <title>The Natural Products Discovery Center: Release of the First 8490 Sequenced Strains for Exploring Actinobacteria Biosynthetic Diversity.</title>
        <authorList>
            <person name="Kalkreuter E."/>
            <person name="Kautsar S.A."/>
            <person name="Yang D."/>
            <person name="Bader C.D."/>
            <person name="Teijaro C.N."/>
            <person name="Fluegel L."/>
            <person name="Davis C.M."/>
            <person name="Simpson J.R."/>
            <person name="Lauterbach L."/>
            <person name="Steele A.D."/>
            <person name="Gui C."/>
            <person name="Meng S."/>
            <person name="Li G."/>
            <person name="Viehrig K."/>
            <person name="Ye F."/>
            <person name="Su P."/>
            <person name="Kiefer A.F."/>
            <person name="Nichols A."/>
            <person name="Cepeda A.J."/>
            <person name="Yan W."/>
            <person name="Fan B."/>
            <person name="Jiang Y."/>
            <person name="Adhikari A."/>
            <person name="Zheng C.-J."/>
            <person name="Schuster L."/>
            <person name="Cowan T.M."/>
            <person name="Smanski M.J."/>
            <person name="Chevrette M.G."/>
            <person name="De Carvalho L.P.S."/>
            <person name="Shen B."/>
        </authorList>
    </citation>
    <scope>NUCLEOTIDE SEQUENCE [LARGE SCALE GENOMIC DNA]</scope>
    <source>
        <strain evidence="7 8">NPDC019708</strain>
    </source>
</reference>
<dbReference type="Proteomes" id="UP001550628">
    <property type="component" value="Unassembled WGS sequence"/>
</dbReference>
<gene>
    <name evidence="7" type="ORF">ABZ510_03025</name>
</gene>
<evidence type="ECO:0000256" key="1">
    <source>
        <dbReference type="ARBA" id="ARBA00007534"/>
    </source>
</evidence>
<keyword evidence="3" id="KW-0378">Hydrolase</keyword>
<feature type="region of interest" description="Disordered" evidence="5">
    <location>
        <begin position="464"/>
        <end position="492"/>
    </location>
</feature>
<name>A0ABV2WIU7_9NOCA</name>
<feature type="compositionally biased region" description="Low complexity" evidence="5">
    <location>
        <begin position="475"/>
        <end position="486"/>
    </location>
</feature>
<comment type="similarity">
    <text evidence="1">Belongs to the cutinase family.</text>
</comment>
<evidence type="ECO:0000256" key="6">
    <source>
        <dbReference type="SAM" id="SignalP"/>
    </source>
</evidence>
<dbReference type="Pfam" id="PF01083">
    <property type="entry name" value="Cutinase"/>
    <property type="match status" value="1"/>
</dbReference>
<dbReference type="PANTHER" id="PTHR33630">
    <property type="entry name" value="CUTINASE RV1984C-RELATED-RELATED"/>
    <property type="match status" value="1"/>
</dbReference>
<evidence type="ECO:0000256" key="5">
    <source>
        <dbReference type="SAM" id="MobiDB-lite"/>
    </source>
</evidence>
<keyword evidence="6" id="KW-0732">Signal</keyword>
<proteinExistence type="inferred from homology"/>
<dbReference type="EMBL" id="JBEYBF010000001">
    <property type="protein sequence ID" value="MEU1950809.1"/>
    <property type="molecule type" value="Genomic_DNA"/>
</dbReference>
<dbReference type="RefSeq" id="WP_356954227.1">
    <property type="nucleotide sequence ID" value="NZ_JBEYBD010000002.1"/>
</dbReference>
<keyword evidence="8" id="KW-1185">Reference proteome</keyword>
<dbReference type="SMART" id="SM01110">
    <property type="entry name" value="Cutinase"/>
    <property type="match status" value="1"/>
</dbReference>